<keyword evidence="3" id="KW-1185">Reference proteome</keyword>
<dbReference type="OrthoDB" id="1039148at2"/>
<keyword evidence="1" id="KW-0812">Transmembrane</keyword>
<evidence type="ECO:0000313" key="3">
    <source>
        <dbReference type="Proteomes" id="UP000266118"/>
    </source>
</evidence>
<keyword evidence="1" id="KW-0472">Membrane</keyword>
<dbReference type="KEGG" id="ark:D6B99_07280"/>
<feature type="transmembrane region" description="Helical" evidence="1">
    <location>
        <begin position="12"/>
        <end position="35"/>
    </location>
</feature>
<protein>
    <submittedName>
        <fullName evidence="2">Conjugative transposon protein TraK</fullName>
    </submittedName>
</protein>
<name>A0A386HND6_9BACT</name>
<reference evidence="2 3" key="1">
    <citation type="submission" date="2018-09" db="EMBL/GenBank/DDBJ databases">
        <title>Arachidicoccus sp. nov., a bacterium isolated from soil.</title>
        <authorList>
            <person name="Weon H.-Y."/>
            <person name="Kwon S.-W."/>
            <person name="Lee S.A."/>
        </authorList>
    </citation>
    <scope>NUCLEOTIDE SEQUENCE [LARGE SCALE GENOMIC DNA]</scope>
    <source>
        <strain evidence="2 3">KIS59-12</strain>
    </source>
</reference>
<keyword evidence="1" id="KW-1133">Transmembrane helix</keyword>
<accession>A0A386HND6</accession>
<dbReference type="NCBIfam" id="TIGR03781">
    <property type="entry name" value="Bac_Flav_CT_K"/>
    <property type="match status" value="1"/>
</dbReference>
<dbReference type="AlphaFoldDB" id="A0A386HND6"/>
<gene>
    <name evidence="2" type="primary">traK</name>
    <name evidence="2" type="ORF">D6B99_07280</name>
</gene>
<proteinExistence type="predicted"/>
<dbReference type="InterPro" id="IPR022276">
    <property type="entry name" value="Conjug_transposon_TraK"/>
</dbReference>
<dbReference type="Proteomes" id="UP000266118">
    <property type="component" value="Chromosome"/>
</dbReference>
<organism evidence="2 3">
    <name type="scientific">Arachidicoccus soli</name>
    <dbReference type="NCBI Taxonomy" id="2341117"/>
    <lineage>
        <taxon>Bacteria</taxon>
        <taxon>Pseudomonadati</taxon>
        <taxon>Bacteroidota</taxon>
        <taxon>Chitinophagia</taxon>
        <taxon>Chitinophagales</taxon>
        <taxon>Chitinophagaceae</taxon>
        <taxon>Arachidicoccus</taxon>
    </lineage>
</organism>
<sequence length="205" mass="23684">MFKQMKNIDTAFRYIRLTTALMIIGCIGLCVFVLYKSYQLASMSQNKVYVLANGKAIEAFSSNRKDNIAVEARDHIKTFHQYFFTLSPDEAAIKSTISKALYLADGTANTMYKNLQERNYYAGIISGNIHQTIVVDSIQLDLKNYPYHFVCYATEKLTRTTTLSYRRLITEGFLRNVERSDNNSHGFLIERWEVKENNDLQTVNR</sequence>
<evidence type="ECO:0000313" key="2">
    <source>
        <dbReference type="EMBL" id="AYD47427.1"/>
    </source>
</evidence>
<evidence type="ECO:0000256" key="1">
    <source>
        <dbReference type="SAM" id="Phobius"/>
    </source>
</evidence>
<dbReference type="EMBL" id="CP032489">
    <property type="protein sequence ID" value="AYD47427.1"/>
    <property type="molecule type" value="Genomic_DNA"/>
</dbReference>